<name>A0A068VBM9_COFCA</name>
<dbReference type="InterPro" id="IPR017930">
    <property type="entry name" value="Myb_dom"/>
</dbReference>
<evidence type="ECO:0000256" key="3">
    <source>
        <dbReference type="ARBA" id="ARBA00023125"/>
    </source>
</evidence>
<reference evidence="10" key="1">
    <citation type="journal article" date="2014" name="Science">
        <title>The coffee genome provides insight into the convergent evolution of caffeine biosynthesis.</title>
        <authorList>
            <person name="Denoeud F."/>
            <person name="Carretero-Paulet L."/>
            <person name="Dereeper A."/>
            <person name="Droc G."/>
            <person name="Guyot R."/>
            <person name="Pietrella M."/>
            <person name="Zheng C."/>
            <person name="Alberti A."/>
            <person name="Anthony F."/>
            <person name="Aprea G."/>
            <person name="Aury J.M."/>
            <person name="Bento P."/>
            <person name="Bernard M."/>
            <person name="Bocs S."/>
            <person name="Campa C."/>
            <person name="Cenci A."/>
            <person name="Combes M.C."/>
            <person name="Crouzillat D."/>
            <person name="Da Silva C."/>
            <person name="Daddiego L."/>
            <person name="De Bellis F."/>
            <person name="Dussert S."/>
            <person name="Garsmeur O."/>
            <person name="Gayraud T."/>
            <person name="Guignon V."/>
            <person name="Jahn K."/>
            <person name="Jamilloux V."/>
            <person name="Joet T."/>
            <person name="Labadie K."/>
            <person name="Lan T."/>
            <person name="Leclercq J."/>
            <person name="Lepelley M."/>
            <person name="Leroy T."/>
            <person name="Li L.T."/>
            <person name="Librado P."/>
            <person name="Lopez L."/>
            <person name="Munoz A."/>
            <person name="Noel B."/>
            <person name="Pallavicini A."/>
            <person name="Perrotta G."/>
            <person name="Poncet V."/>
            <person name="Pot D."/>
            <person name="Priyono X."/>
            <person name="Rigoreau M."/>
            <person name="Rouard M."/>
            <person name="Rozas J."/>
            <person name="Tranchant-Dubreuil C."/>
            <person name="VanBuren R."/>
            <person name="Zhang Q."/>
            <person name="Andrade A.C."/>
            <person name="Argout X."/>
            <person name="Bertrand B."/>
            <person name="de Kochko A."/>
            <person name="Graziosi G."/>
            <person name="Henry R.J."/>
            <person name="Jayarama X."/>
            <person name="Ming R."/>
            <person name="Nagai C."/>
            <person name="Rounsley S."/>
            <person name="Sankoff D."/>
            <person name="Giuliano G."/>
            <person name="Albert V.A."/>
            <person name="Wincker P."/>
            <person name="Lashermes P."/>
        </authorList>
    </citation>
    <scope>NUCLEOTIDE SEQUENCE [LARGE SCALE GENOMIC DNA]</scope>
    <source>
        <strain evidence="10">cv. DH200-94</strain>
    </source>
</reference>
<keyword evidence="5" id="KW-0539">Nucleus</keyword>
<dbReference type="PROSITE" id="PS50090">
    <property type="entry name" value="MYB_LIKE"/>
    <property type="match status" value="2"/>
</dbReference>
<protein>
    <submittedName>
        <fullName evidence="9">Uncharacterized protein</fullName>
    </submittedName>
</protein>
<feature type="domain" description="HTH myb-type" evidence="8">
    <location>
        <begin position="62"/>
        <end position="116"/>
    </location>
</feature>
<dbReference type="EMBL" id="HG739228">
    <property type="protein sequence ID" value="CDP17088.1"/>
    <property type="molecule type" value="Genomic_DNA"/>
</dbReference>
<dbReference type="Gramene" id="CDP17088">
    <property type="protein sequence ID" value="CDP17088"/>
    <property type="gene ID" value="GSCOC_T00005003001"/>
</dbReference>
<keyword evidence="10" id="KW-1185">Reference proteome</keyword>
<accession>A0A068VBM9</accession>
<dbReference type="InterPro" id="IPR015495">
    <property type="entry name" value="Myb_TF_plants"/>
</dbReference>
<feature type="domain" description="HTH myb-type" evidence="8">
    <location>
        <begin position="9"/>
        <end position="61"/>
    </location>
</feature>
<dbReference type="FunCoup" id="A0A068VBM9">
    <property type="interactions" value="301"/>
</dbReference>
<dbReference type="InParanoid" id="A0A068VBM9"/>
<evidence type="ECO:0000313" key="10">
    <source>
        <dbReference type="Proteomes" id="UP000295252"/>
    </source>
</evidence>
<dbReference type="PANTHER" id="PTHR47999">
    <property type="entry name" value="TRANSCRIPTION FACTOR MYB8-RELATED-RELATED"/>
    <property type="match status" value="1"/>
</dbReference>
<dbReference type="GO" id="GO:0005634">
    <property type="term" value="C:nucleus"/>
    <property type="evidence" value="ECO:0007669"/>
    <property type="project" value="UniProtKB-SubCell"/>
</dbReference>
<proteinExistence type="predicted"/>
<dbReference type="PhylomeDB" id="A0A068VBM9"/>
<keyword evidence="3" id="KW-0238">DNA-binding</keyword>
<dbReference type="FunFam" id="1.10.10.60:FF:000121">
    <property type="entry name" value="Myb transcription factor"/>
    <property type="match status" value="1"/>
</dbReference>
<evidence type="ECO:0000256" key="4">
    <source>
        <dbReference type="ARBA" id="ARBA00023163"/>
    </source>
</evidence>
<evidence type="ECO:0000259" key="7">
    <source>
        <dbReference type="PROSITE" id="PS50090"/>
    </source>
</evidence>
<feature type="region of interest" description="Disordered" evidence="6">
    <location>
        <begin position="147"/>
        <end position="197"/>
    </location>
</feature>
<evidence type="ECO:0000313" key="9">
    <source>
        <dbReference type="EMBL" id="CDP17088.1"/>
    </source>
</evidence>
<feature type="compositionally biased region" description="Polar residues" evidence="6">
    <location>
        <begin position="234"/>
        <end position="244"/>
    </location>
</feature>
<dbReference type="GO" id="GO:0003677">
    <property type="term" value="F:DNA binding"/>
    <property type="evidence" value="ECO:0007669"/>
    <property type="project" value="UniProtKB-KW"/>
</dbReference>
<dbReference type="OrthoDB" id="2143914at2759"/>
<feature type="domain" description="Myb-like" evidence="7">
    <location>
        <begin position="9"/>
        <end position="61"/>
    </location>
</feature>
<feature type="compositionally biased region" description="Polar residues" evidence="6">
    <location>
        <begin position="159"/>
        <end position="176"/>
    </location>
</feature>
<evidence type="ECO:0000256" key="2">
    <source>
        <dbReference type="ARBA" id="ARBA00023015"/>
    </source>
</evidence>
<evidence type="ECO:0000256" key="5">
    <source>
        <dbReference type="ARBA" id="ARBA00023242"/>
    </source>
</evidence>
<comment type="subcellular location">
    <subcellularLocation>
        <location evidence="1">Nucleus</location>
    </subcellularLocation>
</comment>
<dbReference type="Gene3D" id="1.10.10.60">
    <property type="entry name" value="Homeodomain-like"/>
    <property type="match status" value="2"/>
</dbReference>
<evidence type="ECO:0000256" key="6">
    <source>
        <dbReference type="SAM" id="MobiDB-lite"/>
    </source>
</evidence>
<feature type="region of interest" description="Disordered" evidence="6">
    <location>
        <begin position="231"/>
        <end position="251"/>
    </location>
</feature>
<dbReference type="SMART" id="SM00717">
    <property type="entry name" value="SANT"/>
    <property type="match status" value="2"/>
</dbReference>
<dbReference type="InterPro" id="IPR001005">
    <property type="entry name" value="SANT/Myb"/>
</dbReference>
<dbReference type="InterPro" id="IPR009057">
    <property type="entry name" value="Homeodomain-like_sf"/>
</dbReference>
<sequence>MGRAPCCEKVGIKRGRWTAEEDEILTKYIQANGEGSWRSLPKNAGLLRCGKSCRLRWINYLRSDLKRGNITAEEEELIINLHASLGNRWSLIAGHMPGRTDNEIKNYWNSHLSRQLHKFKKPDSESSVPPGPLQPAAEVMDLVVEHGGGEVSKKRKGSRTNGSNMRKNRRSTNPSQPKELAGPAAATVQMPRTPTLEEETLSSAVSLEEGGTSKFVVSSSLMTDACPKRERRQNLASTGTTSDECTPEVGETKSSVMLQPEGGLMTSGSDGAVGLDSGMLCLDEMMNIGDPDGILTFHGNTSTKETCSETAATNVERRCDNMDPGCYTTRASSIVDDQEETDKLGKMDVSKGRNQIGCTSPAHEDHHDGKLDDWDDWQWDEPVVQNNLTTLPGEEADLLSWLWDSDNNNNYLNSSGNFDDGAGMDDEKHNAMVAWLLS</sequence>
<dbReference type="PROSITE" id="PS51294">
    <property type="entry name" value="HTH_MYB"/>
    <property type="match status" value="2"/>
</dbReference>
<dbReference type="Proteomes" id="UP000295252">
    <property type="component" value="Chromosome I"/>
</dbReference>
<dbReference type="AlphaFoldDB" id="A0A068VBM9"/>
<evidence type="ECO:0000256" key="1">
    <source>
        <dbReference type="ARBA" id="ARBA00004123"/>
    </source>
</evidence>
<dbReference type="CDD" id="cd00167">
    <property type="entry name" value="SANT"/>
    <property type="match status" value="2"/>
</dbReference>
<evidence type="ECO:0000259" key="8">
    <source>
        <dbReference type="PROSITE" id="PS51294"/>
    </source>
</evidence>
<keyword evidence="2" id="KW-0805">Transcription regulation</keyword>
<dbReference type="SUPFAM" id="SSF46689">
    <property type="entry name" value="Homeodomain-like"/>
    <property type="match status" value="1"/>
</dbReference>
<gene>
    <name evidence="9" type="ORF">GSCOC_T00005003001</name>
</gene>
<organism evidence="9 10">
    <name type="scientific">Coffea canephora</name>
    <name type="common">Robusta coffee</name>
    <dbReference type="NCBI Taxonomy" id="49390"/>
    <lineage>
        <taxon>Eukaryota</taxon>
        <taxon>Viridiplantae</taxon>
        <taxon>Streptophyta</taxon>
        <taxon>Embryophyta</taxon>
        <taxon>Tracheophyta</taxon>
        <taxon>Spermatophyta</taxon>
        <taxon>Magnoliopsida</taxon>
        <taxon>eudicotyledons</taxon>
        <taxon>Gunneridae</taxon>
        <taxon>Pentapetalae</taxon>
        <taxon>asterids</taxon>
        <taxon>lamiids</taxon>
        <taxon>Gentianales</taxon>
        <taxon>Rubiaceae</taxon>
        <taxon>Ixoroideae</taxon>
        <taxon>Gardenieae complex</taxon>
        <taxon>Bertiereae - Coffeeae clade</taxon>
        <taxon>Coffeeae</taxon>
        <taxon>Coffea</taxon>
    </lineage>
</organism>
<dbReference type="Pfam" id="PF00249">
    <property type="entry name" value="Myb_DNA-binding"/>
    <property type="match status" value="2"/>
</dbReference>
<keyword evidence="4" id="KW-0804">Transcription</keyword>
<feature type="domain" description="Myb-like" evidence="7">
    <location>
        <begin position="62"/>
        <end position="112"/>
    </location>
</feature>
<dbReference type="PANTHER" id="PTHR47999:SF6">
    <property type="entry name" value="MYB-RELATED PROTEIN P"/>
    <property type="match status" value="1"/>
</dbReference>